<feature type="non-terminal residue" evidence="1">
    <location>
        <position position="1"/>
    </location>
</feature>
<protein>
    <submittedName>
        <fullName evidence="1">Uncharacterized protein</fullName>
    </submittedName>
</protein>
<organism evidence="1 2">
    <name type="scientific">Marasmius crinis-equi</name>
    <dbReference type="NCBI Taxonomy" id="585013"/>
    <lineage>
        <taxon>Eukaryota</taxon>
        <taxon>Fungi</taxon>
        <taxon>Dikarya</taxon>
        <taxon>Basidiomycota</taxon>
        <taxon>Agaricomycotina</taxon>
        <taxon>Agaricomycetes</taxon>
        <taxon>Agaricomycetidae</taxon>
        <taxon>Agaricales</taxon>
        <taxon>Marasmiineae</taxon>
        <taxon>Marasmiaceae</taxon>
        <taxon>Marasmius</taxon>
    </lineage>
</organism>
<comment type="caution">
    <text evidence="1">The sequence shown here is derived from an EMBL/GenBank/DDBJ whole genome shotgun (WGS) entry which is preliminary data.</text>
</comment>
<accession>A0ABR3FD44</accession>
<evidence type="ECO:0000313" key="2">
    <source>
        <dbReference type="Proteomes" id="UP001465976"/>
    </source>
</evidence>
<dbReference type="Proteomes" id="UP001465976">
    <property type="component" value="Unassembled WGS sequence"/>
</dbReference>
<name>A0ABR3FD44_9AGAR</name>
<sequence>PKHPIMLGSVVIPISLGLVSMGVQQESQSMVNGFVTMAGVGYGLTLGSLNIQARFSQAPERIAIVAALGFFFRSPSGTIGLAQCGAMPNDKVGAYIADAISSGRIPSNMASFKPLCEKPSGRVFDGVSFLSFPGPQ</sequence>
<gene>
    <name evidence="1" type="ORF">V5O48_008759</name>
</gene>
<keyword evidence="2" id="KW-1185">Reference proteome</keyword>
<evidence type="ECO:0000313" key="1">
    <source>
        <dbReference type="EMBL" id="KAL0573206.1"/>
    </source>
</evidence>
<reference evidence="1 2" key="1">
    <citation type="submission" date="2024-02" db="EMBL/GenBank/DDBJ databases">
        <title>A draft genome for the cacao thread blight pathogen Marasmius crinis-equi.</title>
        <authorList>
            <person name="Cohen S.P."/>
            <person name="Baruah I.K."/>
            <person name="Amoako-Attah I."/>
            <person name="Bukari Y."/>
            <person name="Meinhardt L.W."/>
            <person name="Bailey B.A."/>
        </authorList>
    </citation>
    <scope>NUCLEOTIDE SEQUENCE [LARGE SCALE GENOMIC DNA]</scope>
    <source>
        <strain evidence="1 2">GH-76</strain>
    </source>
</reference>
<dbReference type="EMBL" id="JBAHYK010000530">
    <property type="protein sequence ID" value="KAL0573206.1"/>
    <property type="molecule type" value="Genomic_DNA"/>
</dbReference>
<proteinExistence type="predicted"/>